<feature type="transmembrane region" description="Helical" evidence="7">
    <location>
        <begin position="270"/>
        <end position="292"/>
    </location>
</feature>
<feature type="transmembrane region" description="Helical" evidence="7">
    <location>
        <begin position="169"/>
        <end position="192"/>
    </location>
</feature>
<evidence type="ECO:0000256" key="2">
    <source>
        <dbReference type="ARBA" id="ARBA00022475"/>
    </source>
</evidence>
<keyword evidence="5 7" id="KW-1133">Transmembrane helix</keyword>
<proteinExistence type="inferred from homology"/>
<organism evidence="9 10">
    <name type="scientific">Psychromarinibacter halotolerans</name>
    <dbReference type="NCBI Taxonomy" id="1775175"/>
    <lineage>
        <taxon>Bacteria</taxon>
        <taxon>Pseudomonadati</taxon>
        <taxon>Pseudomonadota</taxon>
        <taxon>Alphaproteobacteria</taxon>
        <taxon>Rhodobacterales</taxon>
        <taxon>Paracoccaceae</taxon>
        <taxon>Psychromarinibacter</taxon>
    </lineage>
</organism>
<evidence type="ECO:0000256" key="1">
    <source>
        <dbReference type="ARBA" id="ARBA00004429"/>
    </source>
</evidence>
<feature type="domain" description="TRAP C4-dicarboxylate transport system permease DctM subunit" evidence="8">
    <location>
        <begin position="7"/>
        <end position="415"/>
    </location>
</feature>
<comment type="subunit">
    <text evidence="7">The complex comprises the extracytoplasmic solute receptor protein and the two transmembrane proteins.</text>
</comment>
<feature type="transmembrane region" description="Helical" evidence="7">
    <location>
        <begin position="46"/>
        <end position="64"/>
    </location>
</feature>
<comment type="function">
    <text evidence="7">Part of the tripartite ATP-independent periplasmic (TRAP) transport system.</text>
</comment>
<keyword evidence="6 7" id="KW-0472">Membrane</keyword>
<dbReference type="PANTHER" id="PTHR33362">
    <property type="entry name" value="SIALIC ACID TRAP TRANSPORTER PERMEASE PROTEIN SIAT-RELATED"/>
    <property type="match status" value="1"/>
</dbReference>
<comment type="caution">
    <text evidence="7">Lacks conserved residue(s) required for the propagation of feature annotation.</text>
</comment>
<feature type="transmembrane region" description="Helical" evidence="7">
    <location>
        <begin position="134"/>
        <end position="157"/>
    </location>
</feature>
<evidence type="ECO:0000256" key="6">
    <source>
        <dbReference type="ARBA" id="ARBA00023136"/>
    </source>
</evidence>
<feature type="transmembrane region" description="Helical" evidence="7">
    <location>
        <begin position="391"/>
        <end position="412"/>
    </location>
</feature>
<gene>
    <name evidence="9" type="ORF">ACFOGP_17560</name>
</gene>
<protein>
    <recommendedName>
        <fullName evidence="7">TRAP transporter large permease protein</fullName>
    </recommendedName>
</protein>
<dbReference type="InterPro" id="IPR010656">
    <property type="entry name" value="DctM"/>
</dbReference>
<comment type="similarity">
    <text evidence="7">Belongs to the TRAP transporter large permease family.</text>
</comment>
<dbReference type="RefSeq" id="WP_275633761.1">
    <property type="nucleotide sequence ID" value="NZ_JARGYD010000006.1"/>
</dbReference>
<comment type="subcellular location">
    <subcellularLocation>
        <location evidence="1 7">Cell inner membrane</location>
        <topology evidence="1 7">Multi-pass membrane protein</topology>
    </subcellularLocation>
</comment>
<evidence type="ECO:0000256" key="5">
    <source>
        <dbReference type="ARBA" id="ARBA00022989"/>
    </source>
</evidence>
<dbReference type="PIRSF" id="PIRSF006066">
    <property type="entry name" value="HI0050"/>
    <property type="match status" value="1"/>
</dbReference>
<keyword evidence="7" id="KW-0813">Transport</keyword>
<reference evidence="10" key="1">
    <citation type="journal article" date="2019" name="Int. J. Syst. Evol. Microbiol.">
        <title>The Global Catalogue of Microorganisms (GCM) 10K type strain sequencing project: providing services to taxonomists for standard genome sequencing and annotation.</title>
        <authorList>
            <consortium name="The Broad Institute Genomics Platform"/>
            <consortium name="The Broad Institute Genome Sequencing Center for Infectious Disease"/>
            <person name="Wu L."/>
            <person name="Ma J."/>
        </authorList>
    </citation>
    <scope>NUCLEOTIDE SEQUENCE [LARGE SCALE GENOMIC DNA]</scope>
    <source>
        <strain evidence="10">KCTC 52366</strain>
    </source>
</reference>
<keyword evidence="3 7" id="KW-0997">Cell inner membrane</keyword>
<keyword evidence="10" id="KW-1185">Reference proteome</keyword>
<evidence type="ECO:0000256" key="3">
    <source>
        <dbReference type="ARBA" id="ARBA00022519"/>
    </source>
</evidence>
<feature type="transmembrane region" description="Helical" evidence="7">
    <location>
        <begin position="240"/>
        <end position="258"/>
    </location>
</feature>
<dbReference type="PANTHER" id="PTHR33362:SF2">
    <property type="entry name" value="TRAP TRANSPORTER LARGE PERMEASE PROTEIN"/>
    <property type="match status" value="1"/>
</dbReference>
<evidence type="ECO:0000256" key="7">
    <source>
        <dbReference type="RuleBase" id="RU369079"/>
    </source>
</evidence>
<dbReference type="Proteomes" id="UP001595632">
    <property type="component" value="Unassembled WGS sequence"/>
</dbReference>
<keyword evidence="4 7" id="KW-0812">Transmembrane</keyword>
<name>A0ABV7GYE6_9RHOB</name>
<dbReference type="EMBL" id="JBHRTB010000010">
    <property type="protein sequence ID" value="MFC3144536.1"/>
    <property type="molecule type" value="Genomic_DNA"/>
</dbReference>
<feature type="transmembrane region" description="Helical" evidence="7">
    <location>
        <begin position="6"/>
        <end position="34"/>
    </location>
</feature>
<evidence type="ECO:0000259" key="8">
    <source>
        <dbReference type="Pfam" id="PF06808"/>
    </source>
</evidence>
<keyword evidence="2" id="KW-1003">Cell membrane</keyword>
<dbReference type="InterPro" id="IPR004681">
    <property type="entry name" value="TRAP_DctM"/>
</dbReference>
<evidence type="ECO:0000256" key="4">
    <source>
        <dbReference type="ARBA" id="ARBA00022692"/>
    </source>
</evidence>
<evidence type="ECO:0000313" key="9">
    <source>
        <dbReference type="EMBL" id="MFC3144536.1"/>
    </source>
</evidence>
<sequence length="429" mass="45184">MIVVGVLVLLVVLMILGLPLFFAMGVTSMVYLWATDVSLALMTQRMTAAVDSFVLLAVPLFYLAGELLNACKLTDRIVAMSRALVGHIHGGLAQVNILASLIFAGMSGSATADTAALGSVLVPSMKEEGYPAPFSAAVTVASAMVGPIIPPSVGMVIVGAVADISIGRLLLAGILPGLTIGAILMIYTYFYARYYGLPRYPRAPLRTVMRESVRGSAAILMPVIIVVGIMSGVFTPTEAAGAAVLYALVVGLIVYRNVPFLRLWQALTSVALGSARILAIISVAATFSWIMVREQVPQILGTQISTITENPTLVLALMVLLLLAAGLVLVASSAEIVLAPILVPVAVQFGIDPVHFGVLIVFVLIVGGGTPPVGVLLYIAQDIADVPFPKLVRAMLPFYVPLFLAILLLMFFPQISLWIPNMVFGEAGG</sequence>
<dbReference type="Pfam" id="PF06808">
    <property type="entry name" value="DctM"/>
    <property type="match status" value="1"/>
</dbReference>
<dbReference type="NCBIfam" id="TIGR00786">
    <property type="entry name" value="dctM"/>
    <property type="match status" value="1"/>
</dbReference>
<comment type="caution">
    <text evidence="9">The sequence shown here is derived from an EMBL/GenBank/DDBJ whole genome shotgun (WGS) entry which is preliminary data.</text>
</comment>
<feature type="transmembrane region" description="Helical" evidence="7">
    <location>
        <begin position="213"/>
        <end position="234"/>
    </location>
</feature>
<feature type="transmembrane region" description="Helical" evidence="7">
    <location>
        <begin position="354"/>
        <end position="379"/>
    </location>
</feature>
<evidence type="ECO:0000313" key="10">
    <source>
        <dbReference type="Proteomes" id="UP001595632"/>
    </source>
</evidence>
<feature type="transmembrane region" description="Helical" evidence="7">
    <location>
        <begin position="312"/>
        <end position="342"/>
    </location>
</feature>
<accession>A0ABV7GYE6</accession>